<feature type="compositionally biased region" description="Basic residues" evidence="1">
    <location>
        <begin position="89"/>
        <end position="100"/>
    </location>
</feature>
<feature type="compositionally biased region" description="Basic and acidic residues" evidence="1">
    <location>
        <begin position="101"/>
        <end position="119"/>
    </location>
</feature>
<feature type="compositionally biased region" description="Low complexity" evidence="1">
    <location>
        <begin position="1"/>
        <end position="31"/>
    </location>
</feature>
<dbReference type="EMBL" id="CADCUK010000004">
    <property type="protein sequence ID" value="CAA9359279.1"/>
    <property type="molecule type" value="Genomic_DNA"/>
</dbReference>
<evidence type="ECO:0000313" key="2">
    <source>
        <dbReference type="EMBL" id="CAA9359279.1"/>
    </source>
</evidence>
<feature type="non-terminal residue" evidence="2">
    <location>
        <position position="1"/>
    </location>
</feature>
<name>A0A6J4MK09_9ACTN</name>
<feature type="region of interest" description="Disordered" evidence="1">
    <location>
        <begin position="1"/>
        <end position="137"/>
    </location>
</feature>
<reference evidence="2" key="1">
    <citation type="submission" date="2020-02" db="EMBL/GenBank/DDBJ databases">
        <authorList>
            <person name="Meier V. D."/>
        </authorList>
    </citation>
    <scope>NUCLEOTIDE SEQUENCE</scope>
    <source>
        <strain evidence="2">AVDCRST_MAG47</strain>
    </source>
</reference>
<feature type="compositionally biased region" description="Basic and acidic residues" evidence="1">
    <location>
        <begin position="127"/>
        <end position="137"/>
    </location>
</feature>
<proteinExistence type="predicted"/>
<protein>
    <submittedName>
        <fullName evidence="2">Uncharacterized protein</fullName>
    </submittedName>
</protein>
<gene>
    <name evidence="2" type="ORF">AVDCRST_MAG47-50</name>
</gene>
<evidence type="ECO:0000256" key="1">
    <source>
        <dbReference type="SAM" id="MobiDB-lite"/>
    </source>
</evidence>
<feature type="non-terminal residue" evidence="2">
    <location>
        <position position="137"/>
    </location>
</feature>
<accession>A0A6J4MK09</accession>
<dbReference type="AlphaFoldDB" id="A0A6J4MK09"/>
<sequence>EAAQAVRPRPGAAAVAPGAEGVRAPGGPAAVDGSLPGHHPRQREGLRARTRRPRIGPGPALRRRPRRGPAGRADPDPGGVAARCPPPGQRRRHQLGARRPRAGDHPAADGRDPQGRQAEHLGAQDQQAREEAGGDRM</sequence>
<feature type="compositionally biased region" description="Low complexity" evidence="1">
    <location>
        <begin position="70"/>
        <end position="82"/>
    </location>
</feature>
<organism evidence="2">
    <name type="scientific">uncultured Nocardioidaceae bacterium</name>
    <dbReference type="NCBI Taxonomy" id="253824"/>
    <lineage>
        <taxon>Bacteria</taxon>
        <taxon>Bacillati</taxon>
        <taxon>Actinomycetota</taxon>
        <taxon>Actinomycetes</taxon>
        <taxon>Propionibacteriales</taxon>
        <taxon>Nocardioidaceae</taxon>
        <taxon>environmental samples</taxon>
    </lineage>
</organism>